<name>A0A161LM34_9ACTN</name>
<protein>
    <recommendedName>
        <fullName evidence="4">Transmembrane protein</fullName>
    </recommendedName>
</protein>
<organism evidence="2 3">
    <name type="scientific">Planomonospora sphaerica</name>
    <dbReference type="NCBI Taxonomy" id="161355"/>
    <lineage>
        <taxon>Bacteria</taxon>
        <taxon>Bacillati</taxon>
        <taxon>Actinomycetota</taxon>
        <taxon>Actinomycetes</taxon>
        <taxon>Streptosporangiales</taxon>
        <taxon>Streptosporangiaceae</taxon>
        <taxon>Planomonospora</taxon>
    </lineage>
</organism>
<sequence>MTAREHLPAESHSDAYADRCRLLLRTAYPPRFMHARGEEVLGTLLDLAEPDRTRPDLRTVLDVLRAGAAWRLRERPPLWRWLCYRLFGLRLPLRYRWWVRDDALGRFLVIRHLGAWLFLIYLPYTLIDSLGLMGEPGSVMVKFGWVAGVCLIVTIGRRHIREDLLTKHRFNSNGTPVAPKPDDDEPR</sequence>
<gene>
    <name evidence="2" type="ORF">PS9374_05727</name>
</gene>
<keyword evidence="3" id="KW-1185">Reference proteome</keyword>
<evidence type="ECO:0008006" key="4">
    <source>
        <dbReference type="Google" id="ProtNLM"/>
    </source>
</evidence>
<comment type="caution">
    <text evidence="2">The sequence shown here is derived from an EMBL/GenBank/DDBJ whole genome shotgun (WGS) entry which is preliminary data.</text>
</comment>
<dbReference type="EMBL" id="BDCX01000015">
    <property type="protein sequence ID" value="GAT70047.1"/>
    <property type="molecule type" value="Genomic_DNA"/>
</dbReference>
<proteinExistence type="predicted"/>
<dbReference type="OrthoDB" id="3528350at2"/>
<evidence type="ECO:0000313" key="3">
    <source>
        <dbReference type="Proteomes" id="UP000077701"/>
    </source>
</evidence>
<dbReference type="STRING" id="161355.PS9374_05727"/>
<feature type="transmembrane region" description="Helical" evidence="1">
    <location>
        <begin position="103"/>
        <end position="123"/>
    </location>
</feature>
<accession>A0A161LM34</accession>
<reference evidence="2 3" key="1">
    <citation type="journal article" date="2016" name="Genome Announc.">
        <title>Draft Genome Sequence of Planomonospora sphaerica JCM9374, a Rare Actinomycete.</title>
        <authorList>
            <person name="Dohra H."/>
            <person name="Suzuki T."/>
            <person name="Inoue Y."/>
            <person name="Kodani S."/>
        </authorList>
    </citation>
    <scope>NUCLEOTIDE SEQUENCE [LARGE SCALE GENOMIC DNA]</scope>
    <source>
        <strain evidence="2 3">JCM 9374</strain>
    </source>
</reference>
<keyword evidence="1" id="KW-0472">Membrane</keyword>
<dbReference type="Proteomes" id="UP000077701">
    <property type="component" value="Unassembled WGS sequence"/>
</dbReference>
<feature type="transmembrane region" description="Helical" evidence="1">
    <location>
        <begin position="143"/>
        <end position="160"/>
    </location>
</feature>
<evidence type="ECO:0000256" key="1">
    <source>
        <dbReference type="SAM" id="Phobius"/>
    </source>
</evidence>
<dbReference type="RefSeq" id="WP_068901906.1">
    <property type="nucleotide sequence ID" value="NZ_BDCX01000015.1"/>
</dbReference>
<keyword evidence="1" id="KW-1133">Transmembrane helix</keyword>
<evidence type="ECO:0000313" key="2">
    <source>
        <dbReference type="EMBL" id="GAT70047.1"/>
    </source>
</evidence>
<dbReference type="Pfam" id="PF17240">
    <property type="entry name" value="DUF5313"/>
    <property type="match status" value="1"/>
</dbReference>
<keyword evidence="1" id="KW-0812">Transmembrane</keyword>
<reference evidence="3" key="2">
    <citation type="submission" date="2016-04" db="EMBL/GenBank/DDBJ databases">
        <title>Planomonospora sphaerica JCM9374 whole genome shotgun sequence.</title>
        <authorList>
            <person name="Suzuki T."/>
            <person name="Dohra H."/>
            <person name="Kodani S."/>
        </authorList>
    </citation>
    <scope>NUCLEOTIDE SEQUENCE [LARGE SCALE GENOMIC DNA]</scope>
    <source>
        <strain evidence="3">JCM 9374</strain>
    </source>
</reference>
<dbReference type="InterPro" id="IPR035197">
    <property type="entry name" value="DUF5313"/>
</dbReference>
<dbReference type="AlphaFoldDB" id="A0A161LM34"/>